<keyword evidence="2" id="KW-1185">Reference proteome</keyword>
<name>A0ABM7S6N0_9FLAO</name>
<evidence type="ECO:0008006" key="3">
    <source>
        <dbReference type="Google" id="ProtNLM"/>
    </source>
</evidence>
<protein>
    <recommendedName>
        <fullName evidence="3">Lipoprotein</fullName>
    </recommendedName>
</protein>
<organism evidence="1 2">
    <name type="scientific">Flavobacterium okayamense</name>
    <dbReference type="NCBI Taxonomy" id="2830782"/>
    <lineage>
        <taxon>Bacteria</taxon>
        <taxon>Pseudomonadati</taxon>
        <taxon>Bacteroidota</taxon>
        <taxon>Flavobacteriia</taxon>
        <taxon>Flavobacteriales</taxon>
        <taxon>Flavobacteriaceae</taxon>
        <taxon>Flavobacterium</taxon>
    </lineage>
</organism>
<gene>
    <name evidence="1" type="ORF">KK2020170_19800</name>
</gene>
<proteinExistence type="predicted"/>
<evidence type="ECO:0000313" key="1">
    <source>
        <dbReference type="EMBL" id="BCY29112.1"/>
    </source>
</evidence>
<accession>A0ABM7S6N0</accession>
<evidence type="ECO:0000313" key="2">
    <source>
        <dbReference type="Proteomes" id="UP000825258"/>
    </source>
</evidence>
<reference evidence="1 2" key="1">
    <citation type="submission" date="2021-06" db="EMBL/GenBank/DDBJ databases">
        <title>Whole genome sequences of Flavobacterium sp. KK2020170 and assembly.</title>
        <authorList>
            <person name="Kitahara K."/>
            <person name="Miyoshi S."/>
            <person name="Uesaka K."/>
        </authorList>
    </citation>
    <scope>NUCLEOTIDE SEQUENCE [LARGE SCALE GENOMIC DNA]</scope>
    <source>
        <strain evidence="1 2">KK2020170</strain>
    </source>
</reference>
<sequence>MSFKSISIFIFFFIISCKENSVKNQNNYHIQINEDIPERIVTDEMLNEIEHFFKDVSNVEIYAYFNRTHWKHEDSEDFRTFKNFKNGKVFIEEVYIRNKITLSIEQINKLKDSFKEGYRDGATLACYNPRHLIVFYDNKNDIKGYIEVCFECSNLDYSENTASFANSIFHMKSLLKEFGITYFEETDNESPGMYLKKNNQNE</sequence>
<dbReference type="EMBL" id="AP024749">
    <property type="protein sequence ID" value="BCY29112.1"/>
    <property type="molecule type" value="Genomic_DNA"/>
</dbReference>
<dbReference type="PROSITE" id="PS51257">
    <property type="entry name" value="PROKAR_LIPOPROTEIN"/>
    <property type="match status" value="1"/>
</dbReference>
<dbReference type="Proteomes" id="UP000825258">
    <property type="component" value="Chromosome"/>
</dbReference>
<dbReference type="RefSeq" id="WP_221258205.1">
    <property type="nucleotide sequence ID" value="NZ_AP024749.1"/>
</dbReference>